<protein>
    <recommendedName>
        <fullName evidence="1">F-box domain-containing protein</fullName>
    </recommendedName>
</protein>
<dbReference type="EnsemblPlants" id="QL04p012655:mrna">
    <property type="protein sequence ID" value="QL04p012655:mrna"/>
    <property type="gene ID" value="QL04p012655"/>
</dbReference>
<dbReference type="SUPFAM" id="SSF81383">
    <property type="entry name" value="F-box domain"/>
    <property type="match status" value="1"/>
</dbReference>
<dbReference type="AlphaFoldDB" id="A0A7N2R2G8"/>
<sequence length="459" mass="53178">MEVIFSNEDLAKEILSRLSAKNLLRCKCVSKRWTSLISDPSFVRIHHQRSRCISGLLVQEFEEYGGNFCGDDYFLYARVNGELGIFKLMDESFPQRTSVIMASCDGLICYRSRRTRDVEVLDIVVWNPMTQERLTLRPTDCHVGSIFGLAFYPFGSSAKMIPCFKVVSIQHLKHDQNSYSFVIYSSETGKWKTSFEVCYCKDELYENKHIYVNGRFYWLTSNQNIITFEVDKELSGVITVPGPKWLDRDVRLACLGDSDGYLHYVCVDMSELQVWMLTDPCKSIWVLKHHINIDQFGEESRDRYLHRVRNSPEMIGNYFVVDAQTFHDEVVYLSIRGDCAPIFTDLGNNWHSLVETEFWSRRISLQSLLGVMELMDSVADLPLKQLIRDILKDFNGLSVSVLKNKDQIWKPTRSENLVRIQGKLNLLKVKEKYNAIWTYDQQEQGSCIGLNRGLCLSFL</sequence>
<evidence type="ECO:0000259" key="1">
    <source>
        <dbReference type="SMART" id="SM00256"/>
    </source>
</evidence>
<dbReference type="InterPro" id="IPR036047">
    <property type="entry name" value="F-box-like_dom_sf"/>
</dbReference>
<name>A0A7N2R2G8_QUELO</name>
<dbReference type="InterPro" id="IPR056592">
    <property type="entry name" value="Beta-prop_At3g26010-like"/>
</dbReference>
<dbReference type="Gramene" id="QL04p012655:mrna">
    <property type="protein sequence ID" value="QL04p012655:mrna"/>
    <property type="gene ID" value="QL04p012655"/>
</dbReference>
<dbReference type="InterPro" id="IPR017451">
    <property type="entry name" value="F-box-assoc_interact_dom"/>
</dbReference>
<dbReference type="NCBIfam" id="TIGR01640">
    <property type="entry name" value="F_box_assoc_1"/>
    <property type="match status" value="1"/>
</dbReference>
<evidence type="ECO:0000313" key="3">
    <source>
        <dbReference type="Proteomes" id="UP000594261"/>
    </source>
</evidence>
<dbReference type="PANTHER" id="PTHR35546">
    <property type="entry name" value="F-BOX PROTEIN INTERACTION DOMAIN PROTEIN-RELATED"/>
    <property type="match status" value="1"/>
</dbReference>
<feature type="domain" description="F-box" evidence="1">
    <location>
        <begin position="8"/>
        <end position="46"/>
    </location>
</feature>
<dbReference type="Pfam" id="PF00646">
    <property type="entry name" value="F-box"/>
    <property type="match status" value="1"/>
</dbReference>
<dbReference type="Gene3D" id="1.20.1280.50">
    <property type="match status" value="1"/>
</dbReference>
<evidence type="ECO:0000313" key="2">
    <source>
        <dbReference type="EnsemblPlants" id="QL04p012655:mrna"/>
    </source>
</evidence>
<keyword evidence="3" id="KW-1185">Reference proteome</keyword>
<dbReference type="InterPro" id="IPR055290">
    <property type="entry name" value="At3g26010-like"/>
</dbReference>
<accession>A0A7N2R2G8</accession>
<organism evidence="2 3">
    <name type="scientific">Quercus lobata</name>
    <name type="common">Valley oak</name>
    <dbReference type="NCBI Taxonomy" id="97700"/>
    <lineage>
        <taxon>Eukaryota</taxon>
        <taxon>Viridiplantae</taxon>
        <taxon>Streptophyta</taxon>
        <taxon>Embryophyta</taxon>
        <taxon>Tracheophyta</taxon>
        <taxon>Spermatophyta</taxon>
        <taxon>Magnoliopsida</taxon>
        <taxon>eudicotyledons</taxon>
        <taxon>Gunneridae</taxon>
        <taxon>Pentapetalae</taxon>
        <taxon>rosids</taxon>
        <taxon>fabids</taxon>
        <taxon>Fagales</taxon>
        <taxon>Fagaceae</taxon>
        <taxon>Quercus</taxon>
    </lineage>
</organism>
<dbReference type="InterPro" id="IPR001810">
    <property type="entry name" value="F-box_dom"/>
</dbReference>
<dbReference type="SMART" id="SM00256">
    <property type="entry name" value="FBOX"/>
    <property type="match status" value="1"/>
</dbReference>
<dbReference type="EMBL" id="LRBV02000004">
    <property type="status" value="NOT_ANNOTATED_CDS"/>
    <property type="molecule type" value="Genomic_DNA"/>
</dbReference>
<dbReference type="Proteomes" id="UP000594261">
    <property type="component" value="Chromosome 4"/>
</dbReference>
<dbReference type="PANTHER" id="PTHR35546:SF21">
    <property type="entry name" value="F-BOX DOMAIN-CONTAINING PROTEIN"/>
    <property type="match status" value="1"/>
</dbReference>
<reference evidence="2" key="2">
    <citation type="submission" date="2021-01" db="UniProtKB">
        <authorList>
            <consortium name="EnsemblPlants"/>
        </authorList>
    </citation>
    <scope>IDENTIFICATION</scope>
</reference>
<reference evidence="2 3" key="1">
    <citation type="journal article" date="2016" name="G3 (Bethesda)">
        <title>First Draft Assembly and Annotation of the Genome of a California Endemic Oak Quercus lobata Nee (Fagaceae).</title>
        <authorList>
            <person name="Sork V.L."/>
            <person name="Fitz-Gibbon S.T."/>
            <person name="Puiu D."/>
            <person name="Crepeau M."/>
            <person name="Gugger P.F."/>
            <person name="Sherman R."/>
            <person name="Stevens K."/>
            <person name="Langley C.H."/>
            <person name="Pellegrini M."/>
            <person name="Salzberg S.L."/>
        </authorList>
    </citation>
    <scope>NUCLEOTIDE SEQUENCE [LARGE SCALE GENOMIC DNA]</scope>
    <source>
        <strain evidence="2 3">cv. SW786</strain>
    </source>
</reference>
<dbReference type="OMA" id="GAWTHRD"/>
<dbReference type="Pfam" id="PF24750">
    <property type="entry name" value="b-prop_At3g26010-like"/>
    <property type="match status" value="1"/>
</dbReference>
<dbReference type="InParanoid" id="A0A7N2R2G8"/>
<dbReference type="CDD" id="cd22157">
    <property type="entry name" value="F-box_AtFBW1-like"/>
    <property type="match status" value="1"/>
</dbReference>
<proteinExistence type="predicted"/>